<keyword evidence="3" id="KW-1185">Reference proteome</keyword>
<feature type="transmembrane region" description="Helical" evidence="1">
    <location>
        <begin position="106"/>
        <end position="125"/>
    </location>
</feature>
<comment type="caution">
    <text evidence="2">The sequence shown here is derived from an EMBL/GenBank/DDBJ whole genome shotgun (WGS) entry which is preliminary data.</text>
</comment>
<dbReference type="RefSeq" id="WP_115870534.1">
    <property type="nucleotide sequence ID" value="NZ_QREG01000043.1"/>
</dbReference>
<evidence type="ECO:0000313" key="2">
    <source>
        <dbReference type="EMBL" id="RED91410.1"/>
    </source>
</evidence>
<protein>
    <submittedName>
        <fullName evidence="2">Uncharacterized protein</fullName>
    </submittedName>
</protein>
<dbReference type="Proteomes" id="UP000256779">
    <property type="component" value="Unassembled WGS sequence"/>
</dbReference>
<sequence length="258" mass="30349">MKNWRYITSLGVISVTAGAIYNYFYYKAFDINIFDYVSLSETLVLFDEFLPFILVVLAISWPMPLILDRTAKELSEQSIGEGDGQKFSPYIDKDGFFRRLLQHLKINIKVFLILIVFSPFLFFVDDIKGKEILRLILLLPIMIFVLNYFKYELFDRLSRIHEERFSIRVEVVSHFLVIVIPVFILYCNLSIKRVFWESDKVFQITFNDGRTITSNDSIKYLGKTEKFIFFRDLNSEASLIYSINKIDETSIKKAEPNN</sequence>
<name>A0A3D9KWI6_MARFU</name>
<accession>A0A3D9KWI6</accession>
<evidence type="ECO:0000256" key="1">
    <source>
        <dbReference type="SAM" id="Phobius"/>
    </source>
</evidence>
<evidence type="ECO:0000313" key="3">
    <source>
        <dbReference type="Proteomes" id="UP000256779"/>
    </source>
</evidence>
<proteinExistence type="predicted"/>
<feature type="transmembrane region" description="Helical" evidence="1">
    <location>
        <begin position="132"/>
        <end position="151"/>
    </location>
</feature>
<keyword evidence="1" id="KW-0812">Transmembrane</keyword>
<feature type="transmembrane region" description="Helical" evidence="1">
    <location>
        <begin position="6"/>
        <end position="24"/>
    </location>
</feature>
<keyword evidence="1" id="KW-0472">Membrane</keyword>
<reference evidence="2 3" key="1">
    <citation type="submission" date="2018-07" db="EMBL/GenBank/DDBJ databases">
        <title>Genomic Encyclopedia of Type Strains, Phase IV (KMG-IV): sequencing the most valuable type-strain genomes for metagenomic binning, comparative biology and taxonomic classification.</title>
        <authorList>
            <person name="Goeker M."/>
        </authorList>
    </citation>
    <scope>NUCLEOTIDE SEQUENCE [LARGE SCALE GENOMIC DNA]</scope>
    <source>
        <strain evidence="2 3">DSM 4134</strain>
    </source>
</reference>
<dbReference type="EMBL" id="QREG01000043">
    <property type="protein sequence ID" value="RED91410.1"/>
    <property type="molecule type" value="Genomic_DNA"/>
</dbReference>
<feature type="transmembrane region" description="Helical" evidence="1">
    <location>
        <begin position="36"/>
        <end position="61"/>
    </location>
</feature>
<feature type="transmembrane region" description="Helical" evidence="1">
    <location>
        <begin position="171"/>
        <end position="191"/>
    </location>
</feature>
<organism evidence="2 3">
    <name type="scientific">Marinoscillum furvescens DSM 4134</name>
    <dbReference type="NCBI Taxonomy" id="1122208"/>
    <lineage>
        <taxon>Bacteria</taxon>
        <taxon>Pseudomonadati</taxon>
        <taxon>Bacteroidota</taxon>
        <taxon>Cytophagia</taxon>
        <taxon>Cytophagales</taxon>
        <taxon>Reichenbachiellaceae</taxon>
        <taxon>Marinoscillum</taxon>
    </lineage>
</organism>
<dbReference type="OrthoDB" id="797715at2"/>
<keyword evidence="1" id="KW-1133">Transmembrane helix</keyword>
<dbReference type="AlphaFoldDB" id="A0A3D9KWI6"/>
<gene>
    <name evidence="2" type="ORF">C7460_1436</name>
</gene>